<feature type="compositionally biased region" description="Basic and acidic residues" evidence="1">
    <location>
        <begin position="157"/>
        <end position="166"/>
    </location>
</feature>
<evidence type="ECO:0000313" key="3">
    <source>
        <dbReference type="Proteomes" id="UP000030746"/>
    </source>
</evidence>
<dbReference type="EMBL" id="KB199981">
    <property type="protein sequence ID" value="ESP03534.1"/>
    <property type="molecule type" value="Genomic_DNA"/>
</dbReference>
<feature type="region of interest" description="Disordered" evidence="1">
    <location>
        <begin position="143"/>
        <end position="166"/>
    </location>
</feature>
<dbReference type="GeneID" id="20233890"/>
<accession>V4AHJ6</accession>
<evidence type="ECO:0000256" key="1">
    <source>
        <dbReference type="SAM" id="MobiDB-lite"/>
    </source>
</evidence>
<keyword evidence="3" id="KW-1185">Reference proteome</keyword>
<dbReference type="OrthoDB" id="10013535at2759"/>
<evidence type="ECO:0000313" key="2">
    <source>
        <dbReference type="EMBL" id="ESP03534.1"/>
    </source>
</evidence>
<dbReference type="HOGENOM" id="CLU_133894_0_0_1"/>
<dbReference type="InterPro" id="IPR022179">
    <property type="entry name" value="CFAP276"/>
</dbReference>
<dbReference type="STRING" id="225164.V4AHJ6"/>
<dbReference type="CTD" id="20233890"/>
<dbReference type="AlphaFoldDB" id="V4AHJ6"/>
<dbReference type="OMA" id="QWINPKK"/>
<dbReference type="RefSeq" id="XP_009045764.1">
    <property type="nucleotide sequence ID" value="XM_009047516.1"/>
</dbReference>
<gene>
    <name evidence="2" type="ORF">LOTGIDRAFT_137242</name>
</gene>
<protein>
    <submittedName>
        <fullName evidence="2">Uncharacterized protein</fullName>
    </submittedName>
</protein>
<proteinExistence type="predicted"/>
<name>V4AHJ6_LOTGI</name>
<reference evidence="2 3" key="1">
    <citation type="journal article" date="2013" name="Nature">
        <title>Insights into bilaterian evolution from three spiralian genomes.</title>
        <authorList>
            <person name="Simakov O."/>
            <person name="Marletaz F."/>
            <person name="Cho S.J."/>
            <person name="Edsinger-Gonzales E."/>
            <person name="Havlak P."/>
            <person name="Hellsten U."/>
            <person name="Kuo D.H."/>
            <person name="Larsson T."/>
            <person name="Lv J."/>
            <person name="Arendt D."/>
            <person name="Savage R."/>
            <person name="Osoegawa K."/>
            <person name="de Jong P."/>
            <person name="Grimwood J."/>
            <person name="Chapman J.A."/>
            <person name="Shapiro H."/>
            <person name="Aerts A."/>
            <person name="Otillar R.P."/>
            <person name="Terry A.Y."/>
            <person name="Boore J.L."/>
            <person name="Grigoriev I.V."/>
            <person name="Lindberg D.R."/>
            <person name="Seaver E.C."/>
            <person name="Weisblat D.A."/>
            <person name="Putnam N.H."/>
            <person name="Rokhsar D.S."/>
        </authorList>
    </citation>
    <scope>NUCLEOTIDE SEQUENCE [LARGE SCALE GENOMIC DNA]</scope>
</reference>
<dbReference type="KEGG" id="lgi:LOTGIDRAFT_137242"/>
<dbReference type="Proteomes" id="UP000030746">
    <property type="component" value="Unassembled WGS sequence"/>
</dbReference>
<organism evidence="2 3">
    <name type="scientific">Lottia gigantea</name>
    <name type="common">Giant owl limpet</name>
    <dbReference type="NCBI Taxonomy" id="225164"/>
    <lineage>
        <taxon>Eukaryota</taxon>
        <taxon>Metazoa</taxon>
        <taxon>Spiralia</taxon>
        <taxon>Lophotrochozoa</taxon>
        <taxon>Mollusca</taxon>
        <taxon>Gastropoda</taxon>
        <taxon>Patellogastropoda</taxon>
        <taxon>Lottioidea</taxon>
        <taxon>Lottiidae</taxon>
        <taxon>Lottia</taxon>
    </lineage>
</organism>
<dbReference type="Pfam" id="PF12494">
    <property type="entry name" value="DUF3695"/>
    <property type="match status" value="1"/>
</dbReference>
<sequence length="166" mass="19109">MLSTRDPYPFPKLQNDDNFYGTRVGQVEPYGQPTHVAQKADPWNRLNSTQTLCSSRREIYHHDPAAPRDSLDFVLKTQYDHHAEFLRNKNETLLQPETLNLDHGRVLKNREEIIPKEPMYMNHPLSITEQVKRESIHSVKNAIDSPHSAGTNGGYSRKHDGGFYSI</sequence>